<accession>A0AA47M4K4</accession>
<dbReference type="AlphaFoldDB" id="A0AA47M4K4"/>
<protein>
    <submittedName>
        <fullName evidence="1">Cytochrome b-c1 complex subunit 10</fullName>
    </submittedName>
</protein>
<dbReference type="Gene3D" id="1.20.5.220">
    <property type="match status" value="1"/>
</dbReference>
<evidence type="ECO:0000313" key="1">
    <source>
        <dbReference type="EMBL" id="KAK0133414.1"/>
    </source>
</evidence>
<reference evidence="1" key="1">
    <citation type="journal article" date="2023" name="Front. Mar. Sci.">
        <title>A new Merluccius polli reference genome to investigate the effects of global change in West African waters.</title>
        <authorList>
            <person name="Mateo J.L."/>
            <person name="Blanco-Fernandez C."/>
            <person name="Garcia-Vazquez E."/>
            <person name="Machado-Schiaffino G."/>
        </authorList>
    </citation>
    <scope>NUCLEOTIDE SEQUENCE</scope>
    <source>
        <strain evidence="1">C29</strain>
        <tissue evidence="1">Fin</tissue>
    </source>
</reference>
<dbReference type="GO" id="GO:0006122">
    <property type="term" value="P:mitochondrial electron transport, ubiquinol to cytochrome c"/>
    <property type="evidence" value="ECO:0007669"/>
    <property type="project" value="InterPro"/>
</dbReference>
<dbReference type="GO" id="GO:0005743">
    <property type="term" value="C:mitochondrial inner membrane"/>
    <property type="evidence" value="ECO:0007669"/>
    <property type="project" value="TreeGrafter"/>
</dbReference>
<organism evidence="1 2">
    <name type="scientific">Merluccius polli</name>
    <name type="common">Benguela hake</name>
    <name type="synonym">Merluccius cadenati</name>
    <dbReference type="NCBI Taxonomy" id="89951"/>
    <lineage>
        <taxon>Eukaryota</taxon>
        <taxon>Metazoa</taxon>
        <taxon>Chordata</taxon>
        <taxon>Craniata</taxon>
        <taxon>Vertebrata</taxon>
        <taxon>Euteleostomi</taxon>
        <taxon>Actinopterygii</taxon>
        <taxon>Neopterygii</taxon>
        <taxon>Teleostei</taxon>
        <taxon>Neoteleostei</taxon>
        <taxon>Acanthomorphata</taxon>
        <taxon>Zeiogadaria</taxon>
        <taxon>Gadariae</taxon>
        <taxon>Gadiformes</taxon>
        <taxon>Gadoidei</taxon>
        <taxon>Merlucciidae</taxon>
        <taxon>Merluccius</taxon>
    </lineage>
</organism>
<dbReference type="PANTHER" id="PTHR15420">
    <property type="entry name" value="UBIQUINOL-CYTOCHROME C REDUCTASE COMPLEX 6.4 KD PROTEIN"/>
    <property type="match status" value="1"/>
</dbReference>
<evidence type="ECO:0000313" key="2">
    <source>
        <dbReference type="Proteomes" id="UP001174136"/>
    </source>
</evidence>
<gene>
    <name evidence="1" type="primary">Uqcr11</name>
    <name evidence="1" type="ORF">N1851_031071</name>
</gene>
<dbReference type="InterPro" id="IPR015089">
    <property type="entry name" value="UQCR"/>
</dbReference>
<dbReference type="InterPro" id="IPR029027">
    <property type="entry name" value="Single_a-helix_sf"/>
</dbReference>
<comment type="caution">
    <text evidence="1">The sequence shown here is derived from an EMBL/GenBank/DDBJ whole genome shotgun (WGS) entry which is preliminary data.</text>
</comment>
<keyword evidence="2" id="KW-1185">Reference proteome</keyword>
<proteinExistence type="predicted"/>
<dbReference type="PANTHER" id="PTHR15420:SF2">
    <property type="entry name" value="CYTOCHROME B-C1 COMPLEX SUBUNIT 10"/>
    <property type="match status" value="1"/>
</dbReference>
<sequence>MPATLASIAVDPGSDTTLCFVLCRVPNLVGWGTVAGVGLVHFTDWRLILDYVPYINGKFKEE</sequence>
<name>A0AA47M4K4_MERPO</name>
<dbReference type="SUPFAM" id="SSF81518">
    <property type="entry name" value="Subunit XI (6.4 kDa protein) of cytochrome bc1 complex (Ubiquinol-cytochrome c reductase)"/>
    <property type="match status" value="1"/>
</dbReference>
<dbReference type="EMBL" id="JAOPHQ010005989">
    <property type="protein sequence ID" value="KAK0133414.1"/>
    <property type="molecule type" value="Genomic_DNA"/>
</dbReference>
<dbReference type="Pfam" id="PF08997">
    <property type="entry name" value="UCR_6-4kD"/>
    <property type="match status" value="1"/>
</dbReference>
<dbReference type="Proteomes" id="UP001174136">
    <property type="component" value="Unassembled WGS sequence"/>
</dbReference>